<organism evidence="1">
    <name type="scientific">Guillardia theta (strain CCMP2712)</name>
    <name type="common">Cryptophyte</name>
    <dbReference type="NCBI Taxonomy" id="905079"/>
    <lineage>
        <taxon>Eukaryota</taxon>
        <taxon>Cryptophyceae</taxon>
        <taxon>Pyrenomonadales</taxon>
        <taxon>Geminigeraceae</taxon>
        <taxon>Guillardia</taxon>
    </lineage>
</organism>
<proteinExistence type="predicted"/>
<evidence type="ECO:0000313" key="3">
    <source>
        <dbReference type="Proteomes" id="UP000011087"/>
    </source>
</evidence>
<dbReference type="GeneID" id="17294041"/>
<reference evidence="3" key="2">
    <citation type="submission" date="2012-11" db="EMBL/GenBank/DDBJ databases">
        <authorList>
            <person name="Kuo A."/>
            <person name="Curtis B.A."/>
            <person name="Tanifuji G."/>
            <person name="Burki F."/>
            <person name="Gruber A."/>
            <person name="Irimia M."/>
            <person name="Maruyama S."/>
            <person name="Arias M.C."/>
            <person name="Ball S.G."/>
            <person name="Gile G.H."/>
            <person name="Hirakawa Y."/>
            <person name="Hopkins J.F."/>
            <person name="Rensing S.A."/>
            <person name="Schmutz J."/>
            <person name="Symeonidi A."/>
            <person name="Elias M."/>
            <person name="Eveleigh R.J."/>
            <person name="Herman E.K."/>
            <person name="Klute M.J."/>
            <person name="Nakayama T."/>
            <person name="Obornik M."/>
            <person name="Reyes-Prieto A."/>
            <person name="Armbrust E.V."/>
            <person name="Aves S.J."/>
            <person name="Beiko R.G."/>
            <person name="Coutinho P."/>
            <person name="Dacks J.B."/>
            <person name="Durnford D.G."/>
            <person name="Fast N.M."/>
            <person name="Green B.R."/>
            <person name="Grisdale C."/>
            <person name="Hempe F."/>
            <person name="Henrissat B."/>
            <person name="Hoppner M.P."/>
            <person name="Ishida K.-I."/>
            <person name="Kim E."/>
            <person name="Koreny L."/>
            <person name="Kroth P.G."/>
            <person name="Liu Y."/>
            <person name="Malik S.-B."/>
            <person name="Maier U.G."/>
            <person name="McRose D."/>
            <person name="Mock T."/>
            <person name="Neilson J.A."/>
            <person name="Onodera N.T."/>
            <person name="Poole A.M."/>
            <person name="Pritham E.J."/>
            <person name="Richards T.A."/>
            <person name="Rocap G."/>
            <person name="Roy S.W."/>
            <person name="Sarai C."/>
            <person name="Schaack S."/>
            <person name="Shirato S."/>
            <person name="Slamovits C.H."/>
            <person name="Spencer D.F."/>
            <person name="Suzuki S."/>
            <person name="Worden A.Z."/>
            <person name="Zauner S."/>
            <person name="Barry K."/>
            <person name="Bell C."/>
            <person name="Bharti A.K."/>
            <person name="Crow J.A."/>
            <person name="Grimwood J."/>
            <person name="Kramer R."/>
            <person name="Lindquist E."/>
            <person name="Lucas S."/>
            <person name="Salamov A."/>
            <person name="McFadden G.I."/>
            <person name="Lane C.E."/>
            <person name="Keeling P.J."/>
            <person name="Gray M.W."/>
            <person name="Grigoriev I.V."/>
            <person name="Archibald J.M."/>
        </authorList>
    </citation>
    <scope>NUCLEOTIDE SEQUENCE</scope>
    <source>
        <strain evidence="3">CCMP2712</strain>
    </source>
</reference>
<name>L1ILW6_GUITC</name>
<dbReference type="AlphaFoldDB" id="L1ILW6"/>
<keyword evidence="3" id="KW-1185">Reference proteome</keyword>
<dbReference type="PaxDb" id="55529-EKX37258"/>
<dbReference type="KEGG" id="gtt:GUITHDRAFT_145100"/>
<evidence type="ECO:0000313" key="1">
    <source>
        <dbReference type="EMBL" id="EKX37258.1"/>
    </source>
</evidence>
<protein>
    <submittedName>
        <fullName evidence="1 2">Uncharacterized protein</fullName>
    </submittedName>
</protein>
<evidence type="ECO:0000313" key="2">
    <source>
        <dbReference type="EnsemblProtists" id="EKX37258"/>
    </source>
</evidence>
<reference evidence="1 3" key="1">
    <citation type="journal article" date="2012" name="Nature">
        <title>Algal genomes reveal evolutionary mosaicism and the fate of nucleomorphs.</title>
        <authorList>
            <consortium name="DOE Joint Genome Institute"/>
            <person name="Curtis B.A."/>
            <person name="Tanifuji G."/>
            <person name="Burki F."/>
            <person name="Gruber A."/>
            <person name="Irimia M."/>
            <person name="Maruyama S."/>
            <person name="Arias M.C."/>
            <person name="Ball S.G."/>
            <person name="Gile G.H."/>
            <person name="Hirakawa Y."/>
            <person name="Hopkins J.F."/>
            <person name="Kuo A."/>
            <person name="Rensing S.A."/>
            <person name="Schmutz J."/>
            <person name="Symeonidi A."/>
            <person name="Elias M."/>
            <person name="Eveleigh R.J."/>
            <person name="Herman E.K."/>
            <person name="Klute M.J."/>
            <person name="Nakayama T."/>
            <person name="Obornik M."/>
            <person name="Reyes-Prieto A."/>
            <person name="Armbrust E.V."/>
            <person name="Aves S.J."/>
            <person name="Beiko R.G."/>
            <person name="Coutinho P."/>
            <person name="Dacks J.B."/>
            <person name="Durnford D.G."/>
            <person name="Fast N.M."/>
            <person name="Green B.R."/>
            <person name="Grisdale C.J."/>
            <person name="Hempel F."/>
            <person name="Henrissat B."/>
            <person name="Hoppner M.P."/>
            <person name="Ishida K."/>
            <person name="Kim E."/>
            <person name="Koreny L."/>
            <person name="Kroth P.G."/>
            <person name="Liu Y."/>
            <person name="Malik S.B."/>
            <person name="Maier U.G."/>
            <person name="McRose D."/>
            <person name="Mock T."/>
            <person name="Neilson J.A."/>
            <person name="Onodera N.T."/>
            <person name="Poole A.M."/>
            <person name="Pritham E.J."/>
            <person name="Richards T.A."/>
            <person name="Rocap G."/>
            <person name="Roy S.W."/>
            <person name="Sarai C."/>
            <person name="Schaack S."/>
            <person name="Shirato S."/>
            <person name="Slamovits C.H."/>
            <person name="Spencer D.F."/>
            <person name="Suzuki S."/>
            <person name="Worden A.Z."/>
            <person name="Zauner S."/>
            <person name="Barry K."/>
            <person name="Bell C."/>
            <person name="Bharti A.K."/>
            <person name="Crow J.A."/>
            <person name="Grimwood J."/>
            <person name="Kramer R."/>
            <person name="Lindquist E."/>
            <person name="Lucas S."/>
            <person name="Salamov A."/>
            <person name="McFadden G.I."/>
            <person name="Lane C.E."/>
            <person name="Keeling P.J."/>
            <person name="Gray M.W."/>
            <person name="Grigoriev I.V."/>
            <person name="Archibald J.M."/>
        </authorList>
    </citation>
    <scope>NUCLEOTIDE SEQUENCE</scope>
    <source>
        <strain evidence="1 3">CCMP2712</strain>
    </source>
</reference>
<dbReference type="HOGENOM" id="CLU_1655528_0_0_1"/>
<reference evidence="2" key="3">
    <citation type="submission" date="2016-03" db="UniProtKB">
        <authorList>
            <consortium name="EnsemblProtists"/>
        </authorList>
    </citation>
    <scope>IDENTIFICATION</scope>
</reference>
<dbReference type="Proteomes" id="UP000011087">
    <property type="component" value="Unassembled WGS sequence"/>
</dbReference>
<sequence>MKELERMQEKHVDDLYELLDGSSHKIDFTSLSRLQNDPTFLSSRIASDIHNKIEKYFLSLIQTMVRYSTIRITPLMICRVLHGISSPSCRRDIGVSIFAEYWGKMYNVDWNLIHICSSKVLNEPELIKALNGTRSLMLNEQATETRLKMIQECKKLVLSC</sequence>
<dbReference type="EnsemblProtists" id="EKX37258">
    <property type="protein sequence ID" value="EKX37258"/>
    <property type="gene ID" value="GUITHDRAFT_145100"/>
</dbReference>
<gene>
    <name evidence="1" type="ORF">GUITHDRAFT_145100</name>
</gene>
<accession>L1ILW6</accession>
<dbReference type="EMBL" id="JH993061">
    <property type="protein sequence ID" value="EKX37258.1"/>
    <property type="molecule type" value="Genomic_DNA"/>
</dbReference>
<dbReference type="RefSeq" id="XP_005824238.1">
    <property type="nucleotide sequence ID" value="XM_005824181.1"/>
</dbReference>